<evidence type="ECO:0000256" key="1">
    <source>
        <dbReference type="SAM" id="MobiDB-lite"/>
    </source>
</evidence>
<dbReference type="InterPro" id="IPR001279">
    <property type="entry name" value="Metallo-B-lactamas"/>
</dbReference>
<evidence type="ECO:0000313" key="3">
    <source>
        <dbReference type="EMBL" id="MBS3650005.1"/>
    </source>
</evidence>
<protein>
    <submittedName>
        <fullName evidence="3">Ribonuclease Z</fullName>
    </submittedName>
</protein>
<accession>A0A942E2T0</accession>
<proteinExistence type="predicted"/>
<dbReference type="AlphaFoldDB" id="A0A942E2T0"/>
<dbReference type="SUPFAM" id="SSF56281">
    <property type="entry name" value="Metallo-hydrolase/oxidoreductase"/>
    <property type="match status" value="1"/>
</dbReference>
<keyword evidence="4" id="KW-1185">Reference proteome</keyword>
<dbReference type="Proteomes" id="UP000680348">
    <property type="component" value="Unassembled WGS sequence"/>
</dbReference>
<dbReference type="InterPro" id="IPR036866">
    <property type="entry name" value="RibonucZ/Hydroxyglut_hydro"/>
</dbReference>
<dbReference type="Pfam" id="PF12706">
    <property type="entry name" value="Lactamase_B_2"/>
    <property type="match status" value="1"/>
</dbReference>
<reference evidence="3" key="1">
    <citation type="submission" date="2021-04" db="EMBL/GenBank/DDBJ databases">
        <title>Pseudaminobacter soli sp. nov., isolated from paddy soil contaminated by heavy metals.</title>
        <authorList>
            <person name="Zhang K."/>
        </authorList>
    </citation>
    <scope>NUCLEOTIDE SEQUENCE</scope>
    <source>
        <strain evidence="3">19-2017</strain>
    </source>
</reference>
<feature type="region of interest" description="Disordered" evidence="1">
    <location>
        <begin position="307"/>
        <end position="328"/>
    </location>
</feature>
<feature type="compositionally biased region" description="Basic and acidic residues" evidence="1">
    <location>
        <begin position="310"/>
        <end position="328"/>
    </location>
</feature>
<evidence type="ECO:0000313" key="4">
    <source>
        <dbReference type="Proteomes" id="UP000680348"/>
    </source>
</evidence>
<dbReference type="PANTHER" id="PTHR46018">
    <property type="entry name" value="ZINC PHOSPHODIESTERASE ELAC PROTEIN 1"/>
    <property type="match status" value="1"/>
</dbReference>
<organism evidence="3 4">
    <name type="scientific">Pseudaminobacter soli</name>
    <name type="common">ex Zhang et al. 2022</name>
    <dbReference type="NCBI Taxonomy" id="2831468"/>
    <lineage>
        <taxon>Bacteria</taxon>
        <taxon>Pseudomonadati</taxon>
        <taxon>Pseudomonadota</taxon>
        <taxon>Alphaproteobacteria</taxon>
        <taxon>Hyphomicrobiales</taxon>
        <taxon>Phyllobacteriaceae</taxon>
        <taxon>Pseudaminobacter</taxon>
    </lineage>
</organism>
<dbReference type="GO" id="GO:0042781">
    <property type="term" value="F:3'-tRNA processing endoribonuclease activity"/>
    <property type="evidence" value="ECO:0007669"/>
    <property type="project" value="TreeGrafter"/>
</dbReference>
<dbReference type="PANTHER" id="PTHR46018:SF7">
    <property type="entry name" value="RIBONUCLEASE Z"/>
    <property type="match status" value="1"/>
</dbReference>
<name>A0A942E2T0_9HYPH</name>
<feature type="domain" description="Metallo-beta-lactamase" evidence="2">
    <location>
        <begin position="195"/>
        <end position="305"/>
    </location>
</feature>
<gene>
    <name evidence="3" type="ORF">KEU06_15435</name>
</gene>
<evidence type="ECO:0000259" key="2">
    <source>
        <dbReference type="Pfam" id="PF12706"/>
    </source>
</evidence>
<dbReference type="RefSeq" id="WP_188255543.1">
    <property type="nucleotide sequence ID" value="NZ_JABVCF010000007.1"/>
</dbReference>
<comment type="caution">
    <text evidence="3">The sequence shown here is derived from an EMBL/GenBank/DDBJ whole genome shotgun (WGS) entry which is preliminary data.</text>
</comment>
<dbReference type="NCBIfam" id="NF002558">
    <property type="entry name" value="PRK02126.1"/>
    <property type="match status" value="1"/>
</dbReference>
<sequence>MTQLIQPRLTNEAFSDPGLLLDFRFGRRAILFDLGDLSALSPREILRVSHVFVSHMHMDHFVGFDTLLRLSLYRDKRLHLVGPPGLVDAVEAKLRAYTWNLLDERSQDFGLVASDWTEEGFTAAAVFRARAAFRRENRKVPGGLLPLEEPEFSIEAMTLDHGIPSLAFAFQERLRVNVHKVRLDELGLPVGPWLTVAKRAARTGADLDLEFTPMPDRRISLRTLLRENALTCAPGQRIVYATDLAFTPKNVARLCALAQGVDHLFIEGGFLDEDRELAASKKHLTAAQAGEIARIAAVSAAHQMHLSPRYSDREDDLRTEFERSFRPP</sequence>
<dbReference type="Gene3D" id="3.60.15.10">
    <property type="entry name" value="Ribonuclease Z/Hydroxyacylglutathione hydrolase-like"/>
    <property type="match status" value="1"/>
</dbReference>
<dbReference type="EMBL" id="JAGWCR010000007">
    <property type="protein sequence ID" value="MBS3650005.1"/>
    <property type="molecule type" value="Genomic_DNA"/>
</dbReference>